<evidence type="ECO:0000313" key="5">
    <source>
        <dbReference type="Proteomes" id="UP000233343"/>
    </source>
</evidence>
<dbReference type="GO" id="GO:0004331">
    <property type="term" value="F:fructose-2,6-bisphosphate 2-phosphatase activity"/>
    <property type="evidence" value="ECO:0007669"/>
    <property type="project" value="TreeGrafter"/>
</dbReference>
<dbReference type="InterPro" id="IPR029033">
    <property type="entry name" value="His_PPase_superfam"/>
</dbReference>
<name>A0A2N0ZMV6_9BACI</name>
<feature type="binding site" evidence="3">
    <location>
        <position position="58"/>
    </location>
    <ligand>
        <name>substrate</name>
    </ligand>
</feature>
<proteinExistence type="predicted"/>
<gene>
    <name evidence="4" type="ORF">CWS20_01695</name>
</gene>
<keyword evidence="5" id="KW-1185">Reference proteome</keyword>
<reference evidence="4 5" key="1">
    <citation type="journal article" date="2010" name="Int. J. Syst. Evol. Microbiol.">
        <title>Bacillus horneckiae sp. nov., isolated from a spacecraft-assembly clean room.</title>
        <authorList>
            <person name="Vaishampayan P."/>
            <person name="Probst A."/>
            <person name="Krishnamurthi S."/>
            <person name="Ghosh S."/>
            <person name="Osman S."/>
            <person name="McDowall A."/>
            <person name="Ruckmani A."/>
            <person name="Mayilraj S."/>
            <person name="Venkateswaran K."/>
        </authorList>
    </citation>
    <scope>NUCLEOTIDE SEQUENCE [LARGE SCALE GENOMIC DNA]</scope>
    <source>
        <strain evidence="5">1PO1SC</strain>
    </source>
</reference>
<dbReference type="PANTHER" id="PTHR46517:SF1">
    <property type="entry name" value="FRUCTOSE-2,6-BISPHOSPHATASE TIGAR"/>
    <property type="match status" value="1"/>
</dbReference>
<dbReference type="CDD" id="cd07067">
    <property type="entry name" value="HP_PGM_like"/>
    <property type="match status" value="1"/>
</dbReference>
<dbReference type="Pfam" id="PF00300">
    <property type="entry name" value="His_Phos_1"/>
    <property type="match status" value="1"/>
</dbReference>
<dbReference type="RefSeq" id="WP_066193786.1">
    <property type="nucleotide sequence ID" value="NZ_JARMMB010000022.1"/>
</dbReference>
<dbReference type="SUPFAM" id="SSF53254">
    <property type="entry name" value="Phosphoglycerate mutase-like"/>
    <property type="match status" value="1"/>
</dbReference>
<keyword evidence="1" id="KW-0378">Hydrolase</keyword>
<dbReference type="Gene3D" id="3.40.50.1240">
    <property type="entry name" value="Phosphoglycerate mutase-like"/>
    <property type="match status" value="1"/>
</dbReference>
<comment type="caution">
    <text evidence="4">The sequence shown here is derived from an EMBL/GenBank/DDBJ whole genome shotgun (WGS) entry which is preliminary data.</text>
</comment>
<dbReference type="InterPro" id="IPR013078">
    <property type="entry name" value="His_Pase_superF_clade-1"/>
</dbReference>
<organism evidence="4 5">
    <name type="scientific">Cytobacillus horneckiae</name>
    <dbReference type="NCBI Taxonomy" id="549687"/>
    <lineage>
        <taxon>Bacteria</taxon>
        <taxon>Bacillati</taxon>
        <taxon>Bacillota</taxon>
        <taxon>Bacilli</taxon>
        <taxon>Bacillales</taxon>
        <taxon>Bacillaceae</taxon>
        <taxon>Cytobacillus</taxon>
    </lineage>
</organism>
<dbReference type="SMART" id="SM00855">
    <property type="entry name" value="PGAM"/>
    <property type="match status" value="1"/>
</dbReference>
<dbReference type="GO" id="GO:0005829">
    <property type="term" value="C:cytosol"/>
    <property type="evidence" value="ECO:0007669"/>
    <property type="project" value="TreeGrafter"/>
</dbReference>
<evidence type="ECO:0000256" key="3">
    <source>
        <dbReference type="PIRSR" id="PIRSR613078-2"/>
    </source>
</evidence>
<sequence length="206" mass="23414">MKILLIRHGESEADLLKVHEGRADYPLTAEGIEQVKKLANRVCNEFALEKIWASTLQRASKTAAMLSEVIECKVEYLDELREHNNGDIAGKPLKEADDPFLLPPHIKWGAYGETRIEFRARAEQALSQILEQSKCYDQIAIVSHGGMISRLIESFLQLPIIHNKYFHTGDTGIHLLEINNLGYSIHYTNCTRHLREDASSKFSNGW</sequence>
<dbReference type="EMBL" id="PISD01000005">
    <property type="protein sequence ID" value="PKG30816.1"/>
    <property type="molecule type" value="Genomic_DNA"/>
</dbReference>
<feature type="active site" description="Proton donor/acceptor" evidence="2">
    <location>
        <position position="82"/>
    </location>
</feature>
<dbReference type="InterPro" id="IPR051695">
    <property type="entry name" value="Phosphoglycerate_Mutase"/>
</dbReference>
<protein>
    <submittedName>
        <fullName evidence="4">Histidine phosphatase family protein</fullName>
    </submittedName>
</protein>
<dbReference type="Proteomes" id="UP000233343">
    <property type="component" value="Unassembled WGS sequence"/>
</dbReference>
<dbReference type="GO" id="GO:0043456">
    <property type="term" value="P:regulation of pentose-phosphate shunt"/>
    <property type="evidence" value="ECO:0007669"/>
    <property type="project" value="TreeGrafter"/>
</dbReference>
<dbReference type="PANTHER" id="PTHR46517">
    <property type="entry name" value="FRUCTOSE-2,6-BISPHOSPHATASE TIGAR"/>
    <property type="match status" value="1"/>
</dbReference>
<evidence type="ECO:0000256" key="2">
    <source>
        <dbReference type="PIRSR" id="PIRSR613078-1"/>
    </source>
</evidence>
<dbReference type="GO" id="GO:0045820">
    <property type="term" value="P:negative regulation of glycolytic process"/>
    <property type="evidence" value="ECO:0007669"/>
    <property type="project" value="TreeGrafter"/>
</dbReference>
<dbReference type="AlphaFoldDB" id="A0A2N0ZMV6"/>
<evidence type="ECO:0000313" key="4">
    <source>
        <dbReference type="EMBL" id="PKG30816.1"/>
    </source>
</evidence>
<feature type="active site" description="Tele-phosphohistidine intermediate" evidence="2">
    <location>
        <position position="8"/>
    </location>
</feature>
<evidence type="ECO:0000256" key="1">
    <source>
        <dbReference type="ARBA" id="ARBA00022801"/>
    </source>
</evidence>
<accession>A0A2N0ZMV6</accession>